<sequence length="335" mass="37144">MYFSDISNACEDHIEVGDVLEEFDFSITDLDTASHAVTDYAVARLEAIAKGHPKPLSLMVSGGVDSLHMLASAVKAGIDVVAYTFSWPGSEKAEQELATAKAVCDALGVVHVPVRPTDREMERMLAEVTQKLQTSEPWEVLSGVVLYALADRIPEDSAIISAAGADTLLRGGKEFAPSRAESDTLGRWEAQVKSDIRRGFTRHRFIPDFHKRVLGERAERYFKLWQTRQAVDLAGHLHPQVVRGESWNADKLVIRNAARQIGVAPKYTLADKEPMQVSSGGIGAIEKLVRGELAHQFRGRTYSNPETEDIEFVLARLYLDRLWARAAAWPAQHEI</sequence>
<dbReference type="InterPro" id="IPR014729">
    <property type="entry name" value="Rossmann-like_a/b/a_fold"/>
</dbReference>
<evidence type="ECO:0000259" key="1">
    <source>
        <dbReference type="Pfam" id="PF00733"/>
    </source>
</evidence>
<gene>
    <name evidence="2" type="ORF">DI609_04950</name>
</gene>
<dbReference type="Gene3D" id="3.40.50.620">
    <property type="entry name" value="HUPs"/>
    <property type="match status" value="1"/>
</dbReference>
<feature type="domain" description="Asparagine synthetase" evidence="1">
    <location>
        <begin position="55"/>
        <end position="222"/>
    </location>
</feature>
<dbReference type="EMBL" id="QFNY01000092">
    <property type="protein sequence ID" value="PZP01109.1"/>
    <property type="molecule type" value="Genomic_DNA"/>
</dbReference>
<evidence type="ECO:0000313" key="3">
    <source>
        <dbReference type="Proteomes" id="UP000249451"/>
    </source>
</evidence>
<dbReference type="InterPro" id="IPR001962">
    <property type="entry name" value="Asn_synthase"/>
</dbReference>
<dbReference type="GO" id="GO:0004066">
    <property type="term" value="F:asparagine synthase (glutamine-hydrolyzing) activity"/>
    <property type="evidence" value="ECO:0007669"/>
    <property type="project" value="InterPro"/>
</dbReference>
<dbReference type="SUPFAM" id="SSF52402">
    <property type="entry name" value="Adenine nucleotide alpha hydrolases-like"/>
    <property type="match status" value="1"/>
</dbReference>
<dbReference type="Proteomes" id="UP000249451">
    <property type="component" value="Unassembled WGS sequence"/>
</dbReference>
<accession>A0A2W5D4Z5</accession>
<dbReference type="GO" id="GO:0006529">
    <property type="term" value="P:asparagine biosynthetic process"/>
    <property type="evidence" value="ECO:0007669"/>
    <property type="project" value="InterPro"/>
</dbReference>
<comment type="caution">
    <text evidence="2">The sequence shown here is derived from an EMBL/GenBank/DDBJ whole genome shotgun (WGS) entry which is preliminary data.</text>
</comment>
<dbReference type="AlphaFoldDB" id="A0A2W5D4Z5"/>
<evidence type="ECO:0000313" key="2">
    <source>
        <dbReference type="EMBL" id="PZP01109.1"/>
    </source>
</evidence>
<reference evidence="2 3" key="1">
    <citation type="submission" date="2017-11" db="EMBL/GenBank/DDBJ databases">
        <title>Infants hospitalized years apart are colonized by the same room-sourced microbial strains.</title>
        <authorList>
            <person name="Brooks B."/>
            <person name="Olm M.R."/>
            <person name="Firek B.A."/>
            <person name="Baker R."/>
            <person name="Thomas B.C."/>
            <person name="Morowitz M.J."/>
            <person name="Banfield J.F."/>
        </authorList>
    </citation>
    <scope>NUCLEOTIDE SEQUENCE [LARGE SCALE GENOMIC DNA]</scope>
    <source>
        <strain evidence="2">S2_012_000_R3_87</strain>
    </source>
</reference>
<name>A0A2W5D4Z5_9CORY</name>
<protein>
    <recommendedName>
        <fullName evidence="1">Asparagine synthetase domain-containing protein</fullName>
    </recommendedName>
</protein>
<dbReference type="Pfam" id="PF00733">
    <property type="entry name" value="Asn_synthase"/>
    <property type="match status" value="1"/>
</dbReference>
<proteinExistence type="predicted"/>
<organism evidence="2 3">
    <name type="scientific">Corynebacterium urealyticum</name>
    <dbReference type="NCBI Taxonomy" id="43771"/>
    <lineage>
        <taxon>Bacteria</taxon>
        <taxon>Bacillati</taxon>
        <taxon>Actinomycetota</taxon>
        <taxon>Actinomycetes</taxon>
        <taxon>Mycobacteriales</taxon>
        <taxon>Corynebacteriaceae</taxon>
        <taxon>Corynebacterium</taxon>
    </lineage>
</organism>